<dbReference type="AlphaFoldDB" id="A0AA88NS28"/>
<gene>
    <name evidence="2" type="ORF">Q7C36_003012</name>
</gene>
<accession>A0AA88NS28</accession>
<evidence type="ECO:0000313" key="2">
    <source>
        <dbReference type="EMBL" id="KAK2863858.1"/>
    </source>
</evidence>
<protein>
    <submittedName>
        <fullName evidence="2">Uncharacterized protein</fullName>
    </submittedName>
</protein>
<sequence length="173" mass="19850">MEAIDKEAIDNLLNKHHRKEDLLKLVDQEYAAMVHSSCTDPNSMLYPTTRLHIAQYVKHLAKLLNTSTSLNTSPEKLHERQQLWHSLTEGRETTNVAVVTMHRAVIHPPAPAQTTPLTPESLENIVEGIMERRQQQQEQEQQQQKQQPEQKKKPKSGLVRIFYSSTKEAAREG</sequence>
<feature type="compositionally biased region" description="Low complexity" evidence="1">
    <location>
        <begin position="136"/>
        <end position="147"/>
    </location>
</feature>
<reference evidence="2" key="1">
    <citation type="submission" date="2023-08" db="EMBL/GenBank/DDBJ databases">
        <title>Pelteobagrus vachellii genome.</title>
        <authorList>
            <person name="Liu H."/>
        </authorList>
    </citation>
    <scope>NUCLEOTIDE SEQUENCE</scope>
    <source>
        <strain evidence="2">PRFRI_2022a</strain>
        <tissue evidence="2">Muscle</tissue>
    </source>
</reference>
<comment type="caution">
    <text evidence="2">The sequence shown here is derived from an EMBL/GenBank/DDBJ whole genome shotgun (WGS) entry which is preliminary data.</text>
</comment>
<name>A0AA88NS28_TACVA</name>
<organism evidence="2 3">
    <name type="scientific">Tachysurus vachellii</name>
    <name type="common">Darkbarbel catfish</name>
    <name type="synonym">Pelteobagrus vachellii</name>
    <dbReference type="NCBI Taxonomy" id="175792"/>
    <lineage>
        <taxon>Eukaryota</taxon>
        <taxon>Metazoa</taxon>
        <taxon>Chordata</taxon>
        <taxon>Craniata</taxon>
        <taxon>Vertebrata</taxon>
        <taxon>Euteleostomi</taxon>
        <taxon>Actinopterygii</taxon>
        <taxon>Neopterygii</taxon>
        <taxon>Teleostei</taxon>
        <taxon>Ostariophysi</taxon>
        <taxon>Siluriformes</taxon>
        <taxon>Bagridae</taxon>
        <taxon>Tachysurus</taxon>
    </lineage>
</organism>
<evidence type="ECO:0000313" key="3">
    <source>
        <dbReference type="Proteomes" id="UP001187315"/>
    </source>
</evidence>
<evidence type="ECO:0000256" key="1">
    <source>
        <dbReference type="SAM" id="MobiDB-lite"/>
    </source>
</evidence>
<dbReference type="EMBL" id="JAVHJS010000003">
    <property type="protein sequence ID" value="KAK2863858.1"/>
    <property type="molecule type" value="Genomic_DNA"/>
</dbReference>
<proteinExistence type="predicted"/>
<dbReference type="Proteomes" id="UP001187315">
    <property type="component" value="Unassembled WGS sequence"/>
</dbReference>
<feature type="region of interest" description="Disordered" evidence="1">
    <location>
        <begin position="129"/>
        <end position="173"/>
    </location>
</feature>
<keyword evidence="3" id="KW-1185">Reference proteome</keyword>